<evidence type="ECO:0000256" key="1">
    <source>
        <dbReference type="PIRSR" id="PIRSR602187-50"/>
    </source>
</evidence>
<comment type="similarity">
    <text evidence="2">Belongs to the P(II) protein family.</text>
</comment>
<dbReference type="PANTHER" id="PTHR30115">
    <property type="entry name" value="NITROGEN REGULATORY PROTEIN P-II"/>
    <property type="match status" value="1"/>
</dbReference>
<name>A0A285GFF9_9FIRM</name>
<dbReference type="GO" id="GO:0005524">
    <property type="term" value="F:ATP binding"/>
    <property type="evidence" value="ECO:0007669"/>
    <property type="project" value="TreeGrafter"/>
</dbReference>
<dbReference type="STRING" id="1413210.U472_07270"/>
<dbReference type="Pfam" id="PF00543">
    <property type="entry name" value="P-II"/>
    <property type="match status" value="1"/>
</dbReference>
<gene>
    <name evidence="3" type="ORF">SAMN06265827_10745</name>
</gene>
<organism evidence="3 4">
    <name type="scientific">Orenia metallireducens</name>
    <dbReference type="NCBI Taxonomy" id="1413210"/>
    <lineage>
        <taxon>Bacteria</taxon>
        <taxon>Bacillati</taxon>
        <taxon>Bacillota</taxon>
        <taxon>Clostridia</taxon>
        <taxon>Halanaerobiales</taxon>
        <taxon>Halobacteroidaceae</taxon>
        <taxon>Orenia</taxon>
    </lineage>
</organism>
<dbReference type="PANTHER" id="PTHR30115:SF11">
    <property type="entry name" value="NITROGEN REGULATORY PROTEIN P-II HOMOLOG"/>
    <property type="match status" value="1"/>
</dbReference>
<keyword evidence="1" id="KW-0597">Phosphoprotein</keyword>
<feature type="modified residue" description="O-UMP-tyrosine" evidence="1">
    <location>
        <position position="73"/>
    </location>
</feature>
<dbReference type="GO" id="GO:0006808">
    <property type="term" value="P:regulation of nitrogen utilization"/>
    <property type="evidence" value="ECO:0007669"/>
    <property type="project" value="InterPro"/>
</dbReference>
<accession>A0A285GFF9</accession>
<evidence type="ECO:0000313" key="3">
    <source>
        <dbReference type="EMBL" id="SNY22322.1"/>
    </source>
</evidence>
<reference evidence="4" key="1">
    <citation type="submission" date="2017-09" db="EMBL/GenBank/DDBJ databases">
        <authorList>
            <person name="Varghese N."/>
            <person name="Submissions S."/>
        </authorList>
    </citation>
    <scope>NUCLEOTIDE SEQUENCE [LARGE SCALE GENOMIC DNA]</scope>
    <source>
        <strain evidence="4">MSL47</strain>
    </source>
</reference>
<evidence type="ECO:0000256" key="2">
    <source>
        <dbReference type="RuleBase" id="RU003936"/>
    </source>
</evidence>
<sequence>MQGVKVLLTPTLSTPTNKGGKRMKKVECIVRPSSIEELIVAAENLGVNGLNITQIAGYGKQKGATNIYRGVEYEVKLKEKLKVEIVIEEDKVEPLVNAIMEAVRTDEVGDGKIFIYPIEETIRIRTGEKGIKAI</sequence>
<dbReference type="SUPFAM" id="SSF54913">
    <property type="entry name" value="GlnB-like"/>
    <property type="match status" value="1"/>
</dbReference>
<dbReference type="PRINTS" id="PR00340">
    <property type="entry name" value="PIIGLNB"/>
</dbReference>
<evidence type="ECO:0000313" key="4">
    <source>
        <dbReference type="Proteomes" id="UP000219573"/>
    </source>
</evidence>
<dbReference type="EMBL" id="OBDZ01000007">
    <property type="protein sequence ID" value="SNY22322.1"/>
    <property type="molecule type" value="Genomic_DNA"/>
</dbReference>
<dbReference type="AlphaFoldDB" id="A0A285GFF9"/>
<dbReference type="PROSITE" id="PS00638">
    <property type="entry name" value="PII_GLNB_CTER"/>
    <property type="match status" value="1"/>
</dbReference>
<keyword evidence="4" id="KW-1185">Reference proteome</keyword>
<dbReference type="SMART" id="SM00938">
    <property type="entry name" value="P-II"/>
    <property type="match status" value="1"/>
</dbReference>
<dbReference type="GO" id="GO:0030234">
    <property type="term" value="F:enzyme regulator activity"/>
    <property type="evidence" value="ECO:0007669"/>
    <property type="project" value="InterPro"/>
</dbReference>
<dbReference type="GO" id="GO:0005829">
    <property type="term" value="C:cytosol"/>
    <property type="evidence" value="ECO:0007669"/>
    <property type="project" value="TreeGrafter"/>
</dbReference>
<dbReference type="InterPro" id="IPR002187">
    <property type="entry name" value="N-reg_PII"/>
</dbReference>
<proteinExistence type="inferred from homology"/>
<dbReference type="InterPro" id="IPR017918">
    <property type="entry name" value="N-reg_PII_CS"/>
</dbReference>
<dbReference type="Proteomes" id="UP000219573">
    <property type="component" value="Unassembled WGS sequence"/>
</dbReference>
<dbReference type="Gene3D" id="3.30.70.120">
    <property type="match status" value="1"/>
</dbReference>
<dbReference type="InterPro" id="IPR011322">
    <property type="entry name" value="N-reg_PII-like_a/b"/>
</dbReference>
<dbReference type="PROSITE" id="PS51343">
    <property type="entry name" value="PII_GLNB_DOM"/>
    <property type="match status" value="1"/>
</dbReference>
<dbReference type="InterPro" id="IPR015867">
    <property type="entry name" value="N-reg_PII/ATP_PRibTrfase_C"/>
</dbReference>
<protein>
    <submittedName>
        <fullName evidence="3">Nitrogen regulatory protein P-II family</fullName>
    </submittedName>
</protein>